<dbReference type="InterPro" id="IPR012337">
    <property type="entry name" value="RNaseH-like_sf"/>
</dbReference>
<dbReference type="InterPro" id="IPR008906">
    <property type="entry name" value="HATC_C_dom"/>
</dbReference>
<dbReference type="Proteomes" id="UP000265515">
    <property type="component" value="Unassembled WGS sequence"/>
</dbReference>
<evidence type="ECO:0000313" key="4">
    <source>
        <dbReference type="Proteomes" id="UP000265515"/>
    </source>
</evidence>
<evidence type="ECO:0000256" key="1">
    <source>
        <dbReference type="SAM" id="MobiDB-lite"/>
    </source>
</evidence>
<evidence type="ECO:0000259" key="2">
    <source>
        <dbReference type="Pfam" id="PF05699"/>
    </source>
</evidence>
<dbReference type="OrthoDB" id="1712654at2759"/>
<evidence type="ECO:0000313" key="3">
    <source>
        <dbReference type="EMBL" id="GBG60419.1"/>
    </source>
</evidence>
<feature type="compositionally biased region" description="Basic and acidic residues" evidence="1">
    <location>
        <begin position="249"/>
        <end position="274"/>
    </location>
</feature>
<dbReference type="SUPFAM" id="SSF53098">
    <property type="entry name" value="Ribonuclease H-like"/>
    <property type="match status" value="1"/>
</dbReference>
<gene>
    <name evidence="3" type="ORF">CBR_g5595</name>
</gene>
<sequence>MLLSPIHVMARLLDPRLRDISVFSNEELIAQFDNVVDRLVAKKGTQKFNDCTDQLYDFQFAIGVFGSVGALRSAEKDNAVLWWKAHGGGHPEIKKLAIKVLSIWTTSSPAERNWSTWTLVQMKTRNQLKHKRTEKLVYSLWNLRLKSRGEDGPTVKGGWFGLQRDWEDEDLDGEAAGEVDVDDGVVVGLEAAGSERGSTTIEEEQQVDEQLDEEQQEEEQPEDQQQRGDEEQHEQQEDKQLVEPQPEDQQQREQHDQQKEQQMDDHVEEQREQEGEQQGEQLHAFYGPKRPSQLLGRLGAAPSGLWDPLAYRPSRGGRAGP</sequence>
<feature type="domain" description="HAT C-terminal dimerisation" evidence="2">
    <location>
        <begin position="78"/>
        <end position="138"/>
    </location>
</feature>
<feature type="region of interest" description="Disordered" evidence="1">
    <location>
        <begin position="191"/>
        <end position="321"/>
    </location>
</feature>
<dbReference type="EMBL" id="BFEA01000011">
    <property type="protein sequence ID" value="GBG60419.1"/>
    <property type="molecule type" value="Genomic_DNA"/>
</dbReference>
<dbReference type="Gramene" id="GBG60419">
    <property type="protein sequence ID" value="GBG60419"/>
    <property type="gene ID" value="CBR_g5595"/>
</dbReference>
<protein>
    <recommendedName>
        <fullName evidence="2">HAT C-terminal dimerisation domain-containing protein</fullName>
    </recommendedName>
</protein>
<comment type="caution">
    <text evidence="3">The sequence shown here is derived from an EMBL/GenBank/DDBJ whole genome shotgun (WGS) entry which is preliminary data.</text>
</comment>
<organism evidence="3 4">
    <name type="scientific">Chara braunii</name>
    <name type="common">Braun's stonewort</name>
    <dbReference type="NCBI Taxonomy" id="69332"/>
    <lineage>
        <taxon>Eukaryota</taxon>
        <taxon>Viridiplantae</taxon>
        <taxon>Streptophyta</taxon>
        <taxon>Charophyceae</taxon>
        <taxon>Charales</taxon>
        <taxon>Characeae</taxon>
        <taxon>Chara</taxon>
    </lineage>
</organism>
<proteinExistence type="predicted"/>
<dbReference type="AlphaFoldDB" id="A0A388JRH2"/>
<dbReference type="OMA" id="QKFNDCT"/>
<name>A0A388JRH2_CHABU</name>
<feature type="compositionally biased region" description="Acidic residues" evidence="1">
    <location>
        <begin position="201"/>
        <end position="222"/>
    </location>
</feature>
<dbReference type="GO" id="GO:0046983">
    <property type="term" value="F:protein dimerization activity"/>
    <property type="evidence" value="ECO:0007669"/>
    <property type="project" value="InterPro"/>
</dbReference>
<accession>A0A388JRH2</accession>
<reference evidence="3 4" key="1">
    <citation type="journal article" date="2018" name="Cell">
        <title>The Chara Genome: Secondary Complexity and Implications for Plant Terrestrialization.</title>
        <authorList>
            <person name="Nishiyama T."/>
            <person name="Sakayama H."/>
            <person name="Vries J.D."/>
            <person name="Buschmann H."/>
            <person name="Saint-Marcoux D."/>
            <person name="Ullrich K.K."/>
            <person name="Haas F.B."/>
            <person name="Vanderstraeten L."/>
            <person name="Becker D."/>
            <person name="Lang D."/>
            <person name="Vosolsobe S."/>
            <person name="Rombauts S."/>
            <person name="Wilhelmsson P.K.I."/>
            <person name="Janitza P."/>
            <person name="Kern R."/>
            <person name="Heyl A."/>
            <person name="Rumpler F."/>
            <person name="Villalobos L.I.A.C."/>
            <person name="Clay J.M."/>
            <person name="Skokan R."/>
            <person name="Toyoda A."/>
            <person name="Suzuki Y."/>
            <person name="Kagoshima H."/>
            <person name="Schijlen E."/>
            <person name="Tajeshwar N."/>
            <person name="Catarino B."/>
            <person name="Hetherington A.J."/>
            <person name="Saltykova A."/>
            <person name="Bonnot C."/>
            <person name="Breuninger H."/>
            <person name="Symeonidi A."/>
            <person name="Radhakrishnan G.V."/>
            <person name="Van Nieuwerburgh F."/>
            <person name="Deforce D."/>
            <person name="Chang C."/>
            <person name="Karol K.G."/>
            <person name="Hedrich R."/>
            <person name="Ulvskov P."/>
            <person name="Glockner G."/>
            <person name="Delwiche C.F."/>
            <person name="Petrasek J."/>
            <person name="Van de Peer Y."/>
            <person name="Friml J."/>
            <person name="Beilby M."/>
            <person name="Dolan L."/>
            <person name="Kohara Y."/>
            <person name="Sugano S."/>
            <person name="Fujiyama A."/>
            <person name="Delaux P.-M."/>
            <person name="Quint M."/>
            <person name="TheiBen G."/>
            <person name="Hagemann M."/>
            <person name="Harholt J."/>
            <person name="Dunand C."/>
            <person name="Zachgo S."/>
            <person name="Langdale J."/>
            <person name="Maumus F."/>
            <person name="Straeten D.V.D."/>
            <person name="Gould S.B."/>
            <person name="Rensing S.A."/>
        </authorList>
    </citation>
    <scope>NUCLEOTIDE SEQUENCE [LARGE SCALE GENOMIC DNA]</scope>
    <source>
        <strain evidence="3 4">S276</strain>
    </source>
</reference>
<feature type="compositionally biased region" description="Basic and acidic residues" evidence="1">
    <location>
        <begin position="224"/>
        <end position="241"/>
    </location>
</feature>
<dbReference type="Pfam" id="PF05699">
    <property type="entry name" value="Dimer_Tnp_hAT"/>
    <property type="match status" value="1"/>
</dbReference>
<keyword evidence="4" id="KW-1185">Reference proteome</keyword>